<dbReference type="GO" id="GO:0004435">
    <property type="term" value="F:phosphatidylinositol-4,5-bisphosphate phospholipase C activity"/>
    <property type="evidence" value="ECO:0007669"/>
    <property type="project" value="UniProtKB-EC"/>
</dbReference>
<dbReference type="InterPro" id="IPR017946">
    <property type="entry name" value="PLC-like_Pdiesterase_TIM-brl"/>
</dbReference>
<reference evidence="3 4" key="1">
    <citation type="journal article" date="2024" name="Science">
        <title>Giant polyketide synthase enzymes in the biosynthesis of giant marine polyether toxins.</title>
        <authorList>
            <person name="Fallon T.R."/>
            <person name="Shende V.V."/>
            <person name="Wierzbicki I.H."/>
            <person name="Pendleton A.L."/>
            <person name="Watervoot N.F."/>
            <person name="Auber R.P."/>
            <person name="Gonzalez D.J."/>
            <person name="Wisecaver J.H."/>
            <person name="Moore B.S."/>
        </authorList>
    </citation>
    <scope>NUCLEOTIDE SEQUENCE [LARGE SCALE GENOMIC DNA]</scope>
    <source>
        <strain evidence="3 4">12B1</strain>
    </source>
</reference>
<keyword evidence="1" id="KW-0442">Lipid degradation</keyword>
<comment type="catalytic activity">
    <reaction evidence="1">
        <text>a 1,2-diacyl-sn-glycero-3-phospho-(1D-myo-inositol-4,5-bisphosphate) + H2O = 1D-myo-inositol 1,4,5-trisphosphate + a 1,2-diacyl-sn-glycerol + H(+)</text>
        <dbReference type="Rhea" id="RHEA:33179"/>
        <dbReference type="ChEBI" id="CHEBI:15377"/>
        <dbReference type="ChEBI" id="CHEBI:15378"/>
        <dbReference type="ChEBI" id="CHEBI:17815"/>
        <dbReference type="ChEBI" id="CHEBI:58456"/>
        <dbReference type="ChEBI" id="CHEBI:203600"/>
        <dbReference type="EC" id="3.1.4.11"/>
    </reaction>
</comment>
<dbReference type="EMBL" id="JBGBPQ010000011">
    <property type="protein sequence ID" value="KAL1516074.1"/>
    <property type="molecule type" value="Genomic_DNA"/>
</dbReference>
<evidence type="ECO:0000256" key="1">
    <source>
        <dbReference type="RuleBase" id="RU361133"/>
    </source>
</evidence>
<dbReference type="PANTHER" id="PTHR10336">
    <property type="entry name" value="PHOSPHOINOSITIDE-SPECIFIC PHOSPHOLIPASE C FAMILY PROTEIN"/>
    <property type="match status" value="1"/>
</dbReference>
<dbReference type="InterPro" id="IPR001192">
    <property type="entry name" value="PI-PLC_fam"/>
</dbReference>
<comment type="caution">
    <text evidence="3">The sequence shown here is derived from an EMBL/GenBank/DDBJ whole genome shotgun (WGS) entry which is preliminary data.</text>
</comment>
<dbReference type="EC" id="3.1.4.11" evidence="1"/>
<dbReference type="GO" id="GO:0048015">
    <property type="term" value="P:phosphatidylinositol-mediated signaling"/>
    <property type="evidence" value="ECO:0007669"/>
    <property type="project" value="TreeGrafter"/>
</dbReference>
<evidence type="ECO:0000313" key="4">
    <source>
        <dbReference type="Proteomes" id="UP001515480"/>
    </source>
</evidence>
<organism evidence="3 4">
    <name type="scientific">Prymnesium parvum</name>
    <name type="common">Toxic golden alga</name>
    <dbReference type="NCBI Taxonomy" id="97485"/>
    <lineage>
        <taxon>Eukaryota</taxon>
        <taxon>Haptista</taxon>
        <taxon>Haptophyta</taxon>
        <taxon>Prymnesiophyceae</taxon>
        <taxon>Prymnesiales</taxon>
        <taxon>Prymnesiaceae</taxon>
        <taxon>Prymnesium</taxon>
    </lineage>
</organism>
<dbReference type="PROSITE" id="PS50007">
    <property type="entry name" value="PIPLC_X_DOMAIN"/>
    <property type="match status" value="1"/>
</dbReference>
<dbReference type="CDD" id="cd08558">
    <property type="entry name" value="PI-PLCc_eukaryota"/>
    <property type="match status" value="1"/>
</dbReference>
<dbReference type="GO" id="GO:0016042">
    <property type="term" value="P:lipid catabolic process"/>
    <property type="evidence" value="ECO:0007669"/>
    <property type="project" value="UniProtKB-KW"/>
</dbReference>
<sequence>MGVGLLHKLSSSLYKNTIDTSTCPHSTLSFVQVVELYNHLIQSEALSTLFNAIADCVDDSGAACISCASWIEFVANELGLPEPKCTIDESASKATANASNSKRMSCGERQLELSFPRAMSLRKMLPRMPNTRKNDSESTDVVQRFLARYADGQLNTEQRDSILCASKFFDTFSERESLSRCAFFKIMLDPTHNGALYLREASIHHDMTQPLSAYLINSSHNTYLDGHQLWSRSQTGMYRRVLLQGCRCIELDCWDGSDGEPVIKHGHTLTTQINLNDALQAIAAEAFATSKYPLVLSLEMHCSLSQQARICRYLQAVFGERLQLPMPASATTLPSPAELEGKVIVKAKVAPDQPVEMRFSFSMKVEAALSATCAELDLQQQPVWAQLWLARDADGVLGARGIQLYALDDETVSADFSLPLGVAVWAADQPEKVSMPASHPEGPSVVLNTAVLSERTAETLLSGETVDVAAVLNELPSEQTGERLRLTFWTEECRSAWATALCSEAGNTVAMTRAGPSKSHHYLSFMGRRTSGLSHEMSEGAFEDRSSMEHLRKWRIQKGSRLIQAVRVQALTKATVDKRSLNESQVELEFQASKRART</sequence>
<feature type="domain" description="Phosphatidylinositol-specific phospholipase C X" evidence="2">
    <location>
        <begin position="205"/>
        <end position="348"/>
    </location>
</feature>
<accession>A0AB34J9R8</accession>
<dbReference type="InterPro" id="IPR000909">
    <property type="entry name" value="PLipase_C_PInositol-sp_X_dom"/>
</dbReference>
<keyword evidence="1" id="KW-0443">Lipid metabolism</keyword>
<dbReference type="AlphaFoldDB" id="A0AB34J9R8"/>
<evidence type="ECO:0000313" key="3">
    <source>
        <dbReference type="EMBL" id="KAL1516074.1"/>
    </source>
</evidence>
<dbReference type="PRINTS" id="PR00390">
    <property type="entry name" value="PHPHLIPASEC"/>
</dbReference>
<dbReference type="GO" id="GO:0051209">
    <property type="term" value="P:release of sequestered calcium ion into cytosol"/>
    <property type="evidence" value="ECO:0007669"/>
    <property type="project" value="TreeGrafter"/>
</dbReference>
<dbReference type="Proteomes" id="UP001515480">
    <property type="component" value="Unassembled WGS sequence"/>
</dbReference>
<dbReference type="PANTHER" id="PTHR10336:SF82">
    <property type="entry name" value="PHOSPHOINOSITIDE PHOSPHOLIPASE C"/>
    <property type="match status" value="1"/>
</dbReference>
<evidence type="ECO:0000259" key="2">
    <source>
        <dbReference type="SMART" id="SM00148"/>
    </source>
</evidence>
<dbReference type="Gene3D" id="3.20.20.190">
    <property type="entry name" value="Phosphatidylinositol (PI) phosphodiesterase"/>
    <property type="match status" value="1"/>
</dbReference>
<dbReference type="Pfam" id="PF00388">
    <property type="entry name" value="PI-PLC-X"/>
    <property type="match status" value="1"/>
</dbReference>
<proteinExistence type="predicted"/>
<dbReference type="SUPFAM" id="SSF51695">
    <property type="entry name" value="PLC-like phosphodiesterases"/>
    <property type="match status" value="1"/>
</dbReference>
<protein>
    <recommendedName>
        <fullName evidence="1">Phosphoinositide phospholipase C</fullName>
        <ecNumber evidence="1">3.1.4.11</ecNumber>
    </recommendedName>
</protein>
<dbReference type="SMART" id="SM00148">
    <property type="entry name" value="PLCXc"/>
    <property type="match status" value="1"/>
</dbReference>
<keyword evidence="1" id="KW-0378">Hydrolase</keyword>
<gene>
    <name evidence="3" type="ORF">AB1Y20_002686</name>
</gene>
<name>A0AB34J9R8_PRYPA</name>
<keyword evidence="4" id="KW-1185">Reference proteome</keyword>